<keyword evidence="8 11" id="KW-1133">Transmembrane helix</keyword>
<evidence type="ECO:0000313" key="16">
    <source>
        <dbReference type="Proteomes" id="UP000614601"/>
    </source>
</evidence>
<dbReference type="GO" id="GO:0034975">
    <property type="term" value="P:protein folding in endoplasmic reticulum"/>
    <property type="evidence" value="ECO:0007669"/>
    <property type="project" value="TreeGrafter"/>
</dbReference>
<dbReference type="EMBL" id="CAJFDH010000002">
    <property type="protein sequence ID" value="CAD5211294.1"/>
    <property type="molecule type" value="Genomic_DNA"/>
</dbReference>
<comment type="subunit">
    <text evidence="3">Component of the ER membrane protein complex (EMC).</text>
</comment>
<dbReference type="InterPro" id="IPR058545">
    <property type="entry name" value="Beta-prop_EMC1_1st"/>
</dbReference>
<dbReference type="Proteomes" id="UP000614601">
    <property type="component" value="Unassembled WGS sequence"/>
</dbReference>
<dbReference type="InterPro" id="IPR011047">
    <property type="entry name" value="Quinoprotein_ADH-like_sf"/>
</dbReference>
<name>A0A811K6E0_9BILA</name>
<feature type="domain" description="ER membrane protein complex subunit 1 C-terminal" evidence="13">
    <location>
        <begin position="739"/>
        <end position="945"/>
    </location>
</feature>
<dbReference type="GO" id="GO:0072546">
    <property type="term" value="C:EMC complex"/>
    <property type="evidence" value="ECO:0007669"/>
    <property type="project" value="InterPro"/>
</dbReference>
<evidence type="ECO:0000256" key="1">
    <source>
        <dbReference type="ARBA" id="ARBA00004115"/>
    </source>
</evidence>
<comment type="subcellular location">
    <subcellularLocation>
        <location evidence="1">Endoplasmic reticulum membrane</location>
        <topology evidence="1">Single-pass type I membrane protein</topology>
    </subcellularLocation>
</comment>
<dbReference type="InterPro" id="IPR011678">
    <property type="entry name" value="EMC1_C"/>
</dbReference>
<keyword evidence="6 12" id="KW-0732">Signal</keyword>
<dbReference type="Pfam" id="PF07774">
    <property type="entry name" value="EMC1_C"/>
    <property type="match status" value="1"/>
</dbReference>
<dbReference type="InterPro" id="IPR015943">
    <property type="entry name" value="WD40/YVTN_repeat-like_dom_sf"/>
</dbReference>
<evidence type="ECO:0000259" key="13">
    <source>
        <dbReference type="Pfam" id="PF07774"/>
    </source>
</evidence>
<comment type="caution">
    <text evidence="15">The sequence shown here is derived from an EMBL/GenBank/DDBJ whole genome shotgun (WGS) entry which is preliminary data.</text>
</comment>
<dbReference type="Pfam" id="PF25293">
    <property type="entry name" value="Beta-prop_EMC1_N"/>
    <property type="match status" value="1"/>
</dbReference>
<evidence type="ECO:0000256" key="4">
    <source>
        <dbReference type="ARBA" id="ARBA00020824"/>
    </source>
</evidence>
<sequence>MRTLLIGTLLFGVVSGLFEDQIGKWDWRFEGVGCPVDVHSSRRPDGRDILILSSVKNVVASINLNSGIVDWRQLNEENRQAPPRIRVTGEDVITLLNDGEYVRVFDVETGTLKAQRRLFESRLTLDNVAKLDNVILLLVKNELKAFEAGDSPIWNRKLDSEVEWKKILIVGRDIVVLGKNKNARLSITTFNIEGKQLTSDLELQNSYSGLVYSGRSLSVLENDNVKAIYFKAEGERIGFTLKVTSGELLSLGGNFFVVKGSGQAYFLEVTETGIKNHYHTNDGDKYAVSSTKNDAVFAVYYESTKKLRILHKKDVFDLDMGNKDQASVEKLSLTASEDGQQYQIVLTRRDCRIDFFEGRRTSRTPVLEWSRFEGLTDISSVEMIDLPLSDSQATIESEFSAVDAPLWKQFLLRIYGQTEQLKHSIQSFINKILTSLDTITKGKGSITVVVRDLFGLYSAPSRTLHAGSFVGDNNDKVEMERDYFNLRKIVVVSTLQGSVYGIHSDYGVVMWSVYLGNQFAPLTTQLNEQKVPLFIQRSTAHYQYKAQAAVVYNLKAEQKSKVLLLNPVNGEIQNSYTVYSLKRAELAPFANEQQLTPLLLIDTTGKTQFIPPLPASYQPSYPVYLFNVQISDGLLSGGKINTTLNAFEQLWETKLGLSPDEKIKAIQGKPAHQKVHSQGKVLGDRNVLYKYSNPNLVAILTIDNTHTTLSLYLVDAVTGEVIHVAKHNHGSEPVNLLHCENWITYTYWNELTRRTEIGVIELYEGLEQTNAEHFNSYTSLKKPLEVISKSFVFPQGVSALGASDTELGLTTRAVLIAMPFGGVTEVSRRILDARRPLEMTPELREEMIVPYIPEIPIATEDLINYNQTVFQIKAIKTSPSGLESTSLMLAYGLDMFYTRLTPSGTFDILKDDFDYILISLVMVALVVASVVCKKLSRYQTLKNSWA</sequence>
<proteinExistence type="inferred from homology"/>
<keyword evidence="16" id="KW-1185">Reference proteome</keyword>
<evidence type="ECO:0000256" key="12">
    <source>
        <dbReference type="SAM" id="SignalP"/>
    </source>
</evidence>
<dbReference type="SUPFAM" id="SSF50998">
    <property type="entry name" value="Quinoprotein alcohol dehydrogenase-like"/>
    <property type="match status" value="1"/>
</dbReference>
<feature type="signal peptide" evidence="12">
    <location>
        <begin position="1"/>
        <end position="16"/>
    </location>
</feature>
<evidence type="ECO:0000256" key="10">
    <source>
        <dbReference type="ARBA" id="ARBA00023180"/>
    </source>
</evidence>
<dbReference type="AlphaFoldDB" id="A0A811K6E0"/>
<keyword evidence="7" id="KW-0256">Endoplasmic reticulum</keyword>
<reference evidence="15" key="1">
    <citation type="submission" date="2020-09" db="EMBL/GenBank/DDBJ databases">
        <authorList>
            <person name="Kikuchi T."/>
        </authorList>
    </citation>
    <scope>NUCLEOTIDE SEQUENCE</scope>
    <source>
        <strain evidence="15">SH1</strain>
    </source>
</reference>
<evidence type="ECO:0000313" key="15">
    <source>
        <dbReference type="EMBL" id="CAD5211294.1"/>
    </source>
</evidence>
<evidence type="ECO:0000256" key="3">
    <source>
        <dbReference type="ARBA" id="ARBA00011276"/>
    </source>
</evidence>
<evidence type="ECO:0000256" key="6">
    <source>
        <dbReference type="ARBA" id="ARBA00022729"/>
    </source>
</evidence>
<evidence type="ECO:0000256" key="11">
    <source>
        <dbReference type="SAM" id="Phobius"/>
    </source>
</evidence>
<dbReference type="Proteomes" id="UP000783686">
    <property type="component" value="Unassembled WGS sequence"/>
</dbReference>
<feature type="transmembrane region" description="Helical" evidence="11">
    <location>
        <begin position="915"/>
        <end position="932"/>
    </location>
</feature>
<dbReference type="EMBL" id="CAJFCW020000002">
    <property type="protein sequence ID" value="CAG9093121.1"/>
    <property type="molecule type" value="Genomic_DNA"/>
</dbReference>
<dbReference type="InterPro" id="IPR026895">
    <property type="entry name" value="EMC1"/>
</dbReference>
<organism evidence="15 16">
    <name type="scientific">Bursaphelenchus okinawaensis</name>
    <dbReference type="NCBI Taxonomy" id="465554"/>
    <lineage>
        <taxon>Eukaryota</taxon>
        <taxon>Metazoa</taxon>
        <taxon>Ecdysozoa</taxon>
        <taxon>Nematoda</taxon>
        <taxon>Chromadorea</taxon>
        <taxon>Rhabditida</taxon>
        <taxon>Tylenchina</taxon>
        <taxon>Tylenchomorpha</taxon>
        <taxon>Aphelenchoidea</taxon>
        <taxon>Aphelenchoididae</taxon>
        <taxon>Bursaphelenchus</taxon>
    </lineage>
</organism>
<dbReference type="PANTHER" id="PTHR21573">
    <property type="entry name" value="ER MEMBRANE PROTEIN COMPLEX SUBUNIT 1"/>
    <property type="match status" value="1"/>
</dbReference>
<evidence type="ECO:0000256" key="5">
    <source>
        <dbReference type="ARBA" id="ARBA00022692"/>
    </source>
</evidence>
<comment type="similarity">
    <text evidence="2">Belongs to the EMC1 family.</text>
</comment>
<evidence type="ECO:0000256" key="9">
    <source>
        <dbReference type="ARBA" id="ARBA00023136"/>
    </source>
</evidence>
<accession>A0A811K6E0</accession>
<keyword evidence="10" id="KW-0325">Glycoprotein</keyword>
<evidence type="ECO:0000256" key="2">
    <source>
        <dbReference type="ARBA" id="ARBA00007904"/>
    </source>
</evidence>
<protein>
    <recommendedName>
        <fullName evidence="4">ER membrane protein complex subunit 1</fullName>
    </recommendedName>
</protein>
<dbReference type="OrthoDB" id="28092at2759"/>
<keyword evidence="9 11" id="KW-0472">Membrane</keyword>
<dbReference type="Gene3D" id="2.130.10.10">
    <property type="entry name" value="YVTN repeat-like/Quinoprotein amine dehydrogenase"/>
    <property type="match status" value="1"/>
</dbReference>
<feature type="domain" description="EMC1 first beta-propeller" evidence="14">
    <location>
        <begin position="17"/>
        <end position="371"/>
    </location>
</feature>
<keyword evidence="5 11" id="KW-0812">Transmembrane</keyword>
<feature type="chain" id="PRO_5035594721" description="ER membrane protein complex subunit 1" evidence="12">
    <location>
        <begin position="17"/>
        <end position="946"/>
    </location>
</feature>
<gene>
    <name evidence="15" type="ORF">BOKJ2_LOCUS3622</name>
</gene>
<evidence type="ECO:0000256" key="7">
    <source>
        <dbReference type="ARBA" id="ARBA00022824"/>
    </source>
</evidence>
<evidence type="ECO:0000256" key="8">
    <source>
        <dbReference type="ARBA" id="ARBA00022989"/>
    </source>
</evidence>
<dbReference type="PANTHER" id="PTHR21573:SF0">
    <property type="entry name" value="ER MEMBRANE PROTEIN COMPLEX SUBUNIT 1"/>
    <property type="match status" value="1"/>
</dbReference>
<evidence type="ECO:0000259" key="14">
    <source>
        <dbReference type="Pfam" id="PF25293"/>
    </source>
</evidence>